<sequence length="484" mass="53096">MGLPKRAPLEDVLIAAQQRLSSAGAADVLRRQISGGSVHLSRDGVCSLRRSQTDAQCGAVPSSSVFSEVTPSEMFTDQVAPEWAATRPREEWDEHVARTLCTPTNVGPDVLRTRALGVLMHLILEHSSSTPFPMAVRVFSHGGTMYQIYGNARTVYGHERDQLIGGNTWHYIYPSDALRGMAAVEEWKFLGRDPEYVKKFTPLFSARFSCGGCDPLRDDPSSGDGRFHWLGMMGLEFGGGLIGAFDWSRHTVHEYVMDGMDTFMVCDAQGRIVHVDGGAHSRSDSMRCSEPIVRSPVEDETDMLLFSLHRGQNFFQMIHESDRQRCRACIEHLLQLARVGNVGGGGVGDEADAPKPTSTPRRQPPGPAAARVGGDAVACDESPPADLARGACEAWLSYWRYNVHDKTFLWNAAFAAALPDGVGFAVYERLASVRMHTCRMQLRQLMVDWTTSQTRQRLRSPPAGSAGSAETANIGPRPATGRHP</sequence>
<dbReference type="Proteomes" id="UP001301350">
    <property type="component" value="Unassembled WGS sequence"/>
</dbReference>
<protein>
    <submittedName>
        <fullName evidence="2">Uncharacterized protein</fullName>
    </submittedName>
</protein>
<feature type="region of interest" description="Disordered" evidence="1">
    <location>
        <begin position="452"/>
        <end position="484"/>
    </location>
</feature>
<accession>A0AAV9IQ33</accession>
<feature type="compositionally biased region" description="Low complexity" evidence="1">
    <location>
        <begin position="368"/>
        <end position="377"/>
    </location>
</feature>
<name>A0AAV9IQ33_CYACA</name>
<evidence type="ECO:0000313" key="3">
    <source>
        <dbReference type="Proteomes" id="UP001301350"/>
    </source>
</evidence>
<reference evidence="2 3" key="1">
    <citation type="submission" date="2022-07" db="EMBL/GenBank/DDBJ databases">
        <title>Genome-wide signatures of adaptation to extreme environments.</title>
        <authorList>
            <person name="Cho C.H."/>
            <person name="Yoon H.S."/>
        </authorList>
    </citation>
    <scope>NUCLEOTIDE SEQUENCE [LARGE SCALE GENOMIC DNA]</scope>
    <source>
        <strain evidence="2 3">DBV 063 E5</strain>
    </source>
</reference>
<evidence type="ECO:0000313" key="2">
    <source>
        <dbReference type="EMBL" id="KAK4534128.1"/>
    </source>
</evidence>
<proteinExistence type="predicted"/>
<gene>
    <name evidence="2" type="ORF">CDCA_CDCA01G0153</name>
</gene>
<feature type="region of interest" description="Disordered" evidence="1">
    <location>
        <begin position="345"/>
        <end position="383"/>
    </location>
</feature>
<comment type="caution">
    <text evidence="2">The sequence shown here is derived from an EMBL/GenBank/DDBJ whole genome shotgun (WGS) entry which is preliminary data.</text>
</comment>
<evidence type="ECO:0000256" key="1">
    <source>
        <dbReference type="SAM" id="MobiDB-lite"/>
    </source>
</evidence>
<keyword evidence="3" id="KW-1185">Reference proteome</keyword>
<dbReference type="EMBL" id="JANCYW010000001">
    <property type="protein sequence ID" value="KAK4534128.1"/>
    <property type="molecule type" value="Genomic_DNA"/>
</dbReference>
<dbReference type="AlphaFoldDB" id="A0AAV9IQ33"/>
<organism evidence="2 3">
    <name type="scientific">Cyanidium caldarium</name>
    <name type="common">Red alga</name>
    <dbReference type="NCBI Taxonomy" id="2771"/>
    <lineage>
        <taxon>Eukaryota</taxon>
        <taxon>Rhodophyta</taxon>
        <taxon>Bangiophyceae</taxon>
        <taxon>Cyanidiales</taxon>
        <taxon>Cyanidiaceae</taxon>
        <taxon>Cyanidium</taxon>
    </lineage>
</organism>